<gene>
    <name evidence="1" type="ORF">FIBSPDRAFT_950279</name>
</gene>
<protein>
    <submittedName>
        <fullName evidence="1">Uncharacterized protein</fullName>
    </submittedName>
</protein>
<accession>A0A166P0T5</accession>
<keyword evidence="2" id="KW-1185">Reference proteome</keyword>
<sequence>MPLPGQVSGSPNALSLLKLASEIPPDSFPALRDAATSSVSIIEAITDFTSNVEDWASCAQYIGSAVESIIRALATQDPPE</sequence>
<reference evidence="1 2" key="1">
    <citation type="journal article" date="2016" name="Mol. Biol. Evol.">
        <title>Comparative Genomics of Early-Diverging Mushroom-Forming Fungi Provides Insights into the Origins of Lignocellulose Decay Capabilities.</title>
        <authorList>
            <person name="Nagy L.G."/>
            <person name="Riley R."/>
            <person name="Tritt A."/>
            <person name="Adam C."/>
            <person name="Daum C."/>
            <person name="Floudas D."/>
            <person name="Sun H."/>
            <person name="Yadav J.S."/>
            <person name="Pangilinan J."/>
            <person name="Larsson K.H."/>
            <person name="Matsuura K."/>
            <person name="Barry K."/>
            <person name="Labutti K."/>
            <person name="Kuo R."/>
            <person name="Ohm R.A."/>
            <person name="Bhattacharya S.S."/>
            <person name="Shirouzu T."/>
            <person name="Yoshinaga Y."/>
            <person name="Martin F.M."/>
            <person name="Grigoriev I.V."/>
            <person name="Hibbett D.S."/>
        </authorList>
    </citation>
    <scope>NUCLEOTIDE SEQUENCE [LARGE SCALE GENOMIC DNA]</scope>
    <source>
        <strain evidence="1 2">CBS 109695</strain>
    </source>
</reference>
<dbReference type="EMBL" id="KV417520">
    <property type="protein sequence ID" value="KZP25580.1"/>
    <property type="molecule type" value="Genomic_DNA"/>
</dbReference>
<dbReference type="OrthoDB" id="3266391at2759"/>
<dbReference type="AlphaFoldDB" id="A0A166P0T5"/>
<organism evidence="1 2">
    <name type="scientific">Athelia psychrophila</name>
    <dbReference type="NCBI Taxonomy" id="1759441"/>
    <lineage>
        <taxon>Eukaryota</taxon>
        <taxon>Fungi</taxon>
        <taxon>Dikarya</taxon>
        <taxon>Basidiomycota</taxon>
        <taxon>Agaricomycotina</taxon>
        <taxon>Agaricomycetes</taxon>
        <taxon>Agaricomycetidae</taxon>
        <taxon>Atheliales</taxon>
        <taxon>Atheliaceae</taxon>
        <taxon>Athelia</taxon>
    </lineage>
</organism>
<evidence type="ECO:0000313" key="1">
    <source>
        <dbReference type="EMBL" id="KZP25580.1"/>
    </source>
</evidence>
<dbReference type="Proteomes" id="UP000076532">
    <property type="component" value="Unassembled WGS sequence"/>
</dbReference>
<proteinExistence type="predicted"/>
<evidence type="ECO:0000313" key="2">
    <source>
        <dbReference type="Proteomes" id="UP000076532"/>
    </source>
</evidence>
<name>A0A166P0T5_9AGAM</name>